<keyword evidence="11" id="KW-1185">Reference proteome</keyword>
<evidence type="ECO:0000259" key="9">
    <source>
        <dbReference type="Pfam" id="PF25198"/>
    </source>
</evidence>
<evidence type="ECO:0000256" key="5">
    <source>
        <dbReference type="ARBA" id="ARBA00023136"/>
    </source>
</evidence>
<dbReference type="Proteomes" id="UP000663505">
    <property type="component" value="Chromosome"/>
</dbReference>
<keyword evidence="3" id="KW-0309">Germination</keyword>
<gene>
    <name evidence="10" type="ORF">JZ786_12975</name>
</gene>
<dbReference type="InterPro" id="IPR057336">
    <property type="entry name" value="GerAC_N"/>
</dbReference>
<feature type="domain" description="Spore germination GerAC-like C-terminal" evidence="8">
    <location>
        <begin position="217"/>
        <end position="379"/>
    </location>
</feature>
<dbReference type="NCBIfam" id="TIGR02887">
    <property type="entry name" value="spore_ger_x_C"/>
    <property type="match status" value="1"/>
</dbReference>
<name>A0A9X7VV30_9BACL</name>
<dbReference type="EMBL" id="CP071182">
    <property type="protein sequence ID" value="QSO45487.1"/>
    <property type="molecule type" value="Genomic_DNA"/>
</dbReference>
<evidence type="ECO:0000313" key="10">
    <source>
        <dbReference type="EMBL" id="QSO45487.1"/>
    </source>
</evidence>
<reference evidence="10 11" key="1">
    <citation type="submission" date="2021-02" db="EMBL/GenBank/DDBJ databases">
        <title>Alicyclobacillus curvatus sp. nov. and Alicyclobacillus mengziensis sp. nov., two acidophilic bacteria isolated from acid mine drainage.</title>
        <authorList>
            <person name="Huang Y."/>
        </authorList>
    </citation>
    <scope>NUCLEOTIDE SEQUENCE [LARGE SCALE GENOMIC DNA]</scope>
    <source>
        <strain evidence="10 11">S30H14</strain>
    </source>
</reference>
<evidence type="ECO:0000256" key="4">
    <source>
        <dbReference type="ARBA" id="ARBA00022729"/>
    </source>
</evidence>
<dbReference type="GO" id="GO:0009847">
    <property type="term" value="P:spore germination"/>
    <property type="evidence" value="ECO:0007669"/>
    <property type="project" value="InterPro"/>
</dbReference>
<organism evidence="10 11">
    <name type="scientific">Alicyclobacillus mengziensis</name>
    <dbReference type="NCBI Taxonomy" id="2931921"/>
    <lineage>
        <taxon>Bacteria</taxon>
        <taxon>Bacillati</taxon>
        <taxon>Bacillota</taxon>
        <taxon>Bacilli</taxon>
        <taxon>Bacillales</taxon>
        <taxon>Alicyclobacillaceae</taxon>
        <taxon>Alicyclobacillus</taxon>
    </lineage>
</organism>
<feature type="domain" description="Spore germination protein N-terminal" evidence="9">
    <location>
        <begin position="26"/>
        <end position="201"/>
    </location>
</feature>
<dbReference type="GO" id="GO:0016020">
    <property type="term" value="C:membrane"/>
    <property type="evidence" value="ECO:0007669"/>
    <property type="project" value="UniProtKB-SubCell"/>
</dbReference>
<accession>A0A9X7VV30</accession>
<proteinExistence type="inferred from homology"/>
<dbReference type="Gene3D" id="3.30.300.210">
    <property type="entry name" value="Nutrient germinant receptor protein C, domain 3"/>
    <property type="match status" value="1"/>
</dbReference>
<keyword evidence="6" id="KW-0564">Palmitate</keyword>
<keyword evidence="4" id="KW-0732">Signal</keyword>
<dbReference type="Pfam" id="PF25198">
    <property type="entry name" value="Spore_GerAC_N"/>
    <property type="match status" value="1"/>
</dbReference>
<evidence type="ECO:0000256" key="2">
    <source>
        <dbReference type="ARBA" id="ARBA00007886"/>
    </source>
</evidence>
<dbReference type="InterPro" id="IPR046953">
    <property type="entry name" value="Spore_GerAC-like_C"/>
</dbReference>
<keyword evidence="5" id="KW-0472">Membrane</keyword>
<dbReference type="PANTHER" id="PTHR35789:SF1">
    <property type="entry name" value="SPORE GERMINATION PROTEIN B3"/>
    <property type="match status" value="1"/>
</dbReference>
<evidence type="ECO:0000259" key="8">
    <source>
        <dbReference type="Pfam" id="PF05504"/>
    </source>
</evidence>
<dbReference type="InterPro" id="IPR008844">
    <property type="entry name" value="Spore_GerAC-like"/>
</dbReference>
<dbReference type="RefSeq" id="WP_206654855.1">
    <property type="nucleotide sequence ID" value="NZ_CP071182.1"/>
</dbReference>
<protein>
    <submittedName>
        <fullName evidence="10">Ger(X)C family spore germination protein</fullName>
    </submittedName>
</protein>
<dbReference type="InterPro" id="IPR038501">
    <property type="entry name" value="Spore_GerAC_C_sf"/>
</dbReference>
<dbReference type="Pfam" id="PF05504">
    <property type="entry name" value="Spore_GerAC"/>
    <property type="match status" value="1"/>
</dbReference>
<evidence type="ECO:0000256" key="7">
    <source>
        <dbReference type="ARBA" id="ARBA00023288"/>
    </source>
</evidence>
<comment type="similarity">
    <text evidence="2">Belongs to the GerABKC lipoprotein family.</text>
</comment>
<sequence>MRMPFKQWLTVGVTVSLLIFLPGCWDYASINTRTAVMGVGIDPAEDPGKFEVTIQFPLLGKTPSSGQTTNPSDTSSYQNISTEAVSLAEAFHNLQRKMDREIDTSELRAIVVNENLSGELMDSAISQFMRLPRMNRLAYLLVTPEPAKKILSTNVSDAAPMDFVDRTFKVRQQGYVIRRELWQYWRDTTQLGVSPVIPIVQTEPTSASSSDALVFGGVCVYQNNQRLFTLNKKETFYINLLMGKVRGMSFDVPIGESTVTLTDVRAKNRVRCTKAGNTIVLSDRIQVVGSLAKIVDPSPKPIPPTDVIKLESQISSYLTEQLTATLEKLQASKADTIGFGRYYLQFHPEDEKKIRQSWGDMFAHAKPSITVHVQITSKGVLI</sequence>
<dbReference type="AlphaFoldDB" id="A0A9X7VV30"/>
<dbReference type="KEGG" id="afx:JZ786_12975"/>
<dbReference type="PANTHER" id="PTHR35789">
    <property type="entry name" value="SPORE GERMINATION PROTEIN B3"/>
    <property type="match status" value="1"/>
</dbReference>
<evidence type="ECO:0000256" key="6">
    <source>
        <dbReference type="ARBA" id="ARBA00023139"/>
    </source>
</evidence>
<evidence type="ECO:0000256" key="3">
    <source>
        <dbReference type="ARBA" id="ARBA00022544"/>
    </source>
</evidence>
<evidence type="ECO:0000313" key="11">
    <source>
        <dbReference type="Proteomes" id="UP000663505"/>
    </source>
</evidence>
<evidence type="ECO:0000256" key="1">
    <source>
        <dbReference type="ARBA" id="ARBA00004635"/>
    </source>
</evidence>
<keyword evidence="7" id="KW-0449">Lipoprotein</keyword>
<comment type="subcellular location">
    <subcellularLocation>
        <location evidence="1">Membrane</location>
        <topology evidence="1">Lipid-anchor</topology>
    </subcellularLocation>
</comment>